<dbReference type="EC" id="2.3.1.181" evidence="2"/>
<keyword evidence="2" id="KW-0012">Acyltransferase</keyword>
<name>A0A087BSA4_9BIFI</name>
<accession>A0A087BSA4</accession>
<dbReference type="InterPro" id="IPR004143">
    <property type="entry name" value="BPL_LPL_catalytic"/>
</dbReference>
<dbReference type="SUPFAM" id="SSF55681">
    <property type="entry name" value="Class II aaRS and biotin synthetases"/>
    <property type="match status" value="1"/>
</dbReference>
<comment type="caution">
    <text evidence="2">The sequence shown here is derived from an EMBL/GenBank/DDBJ whole genome shotgun (WGS) entry which is preliminary data.</text>
</comment>
<keyword evidence="2" id="KW-0808">Transferase</keyword>
<gene>
    <name evidence="2" type="ORF">BMIN_0898</name>
</gene>
<dbReference type="InterPro" id="IPR050664">
    <property type="entry name" value="Octanoyltrans_LipM/LipL"/>
</dbReference>
<dbReference type="STRING" id="1693.BMIN_0898"/>
<keyword evidence="2" id="KW-0436">Ligase</keyword>
<dbReference type="GO" id="GO:0016874">
    <property type="term" value="F:ligase activity"/>
    <property type="evidence" value="ECO:0007669"/>
    <property type="project" value="UniProtKB-KW"/>
</dbReference>
<keyword evidence="3" id="KW-1185">Reference proteome</keyword>
<dbReference type="eggNOG" id="COG0095">
    <property type="taxonomic scope" value="Bacteria"/>
</dbReference>
<proteinExistence type="predicted"/>
<protein>
    <submittedName>
        <fullName evidence="2">Biotin/lipoate A/B protein ligase</fullName>
        <ecNumber evidence="2">2.3.1.181</ecNumber>
    </submittedName>
</protein>
<dbReference type="Proteomes" id="UP000029014">
    <property type="component" value="Unassembled WGS sequence"/>
</dbReference>
<dbReference type="InterPro" id="IPR045864">
    <property type="entry name" value="aa-tRNA-synth_II/BPL/LPL"/>
</dbReference>
<evidence type="ECO:0000313" key="2">
    <source>
        <dbReference type="EMBL" id="KFI73904.1"/>
    </source>
</evidence>
<sequence>MDEAARRLRLSSLHPRIIHDHPRSPQDQMDTDERWARLAARGEMGPTLRFWEWASSAVVIGRFQSLDAEVDRDAARRGGFSVVRRCTGGGAMFIEPGNTITYSLIAPLSFVSDVTIEESYRLCDQWLVDALGDLGMDAFFSGVNDIASPKGKIGGAAQRRFPASGDGPGSVLHHVTMAYDIDARTMSRVLTPSAEKFADKAVRSAAKRVDPLRSQTGLDRSDLVARLIGSAAVSMRAVE</sequence>
<dbReference type="PANTHER" id="PTHR43679">
    <property type="entry name" value="OCTANOYLTRANSFERASE LIPM-RELATED"/>
    <property type="match status" value="1"/>
</dbReference>
<dbReference type="GO" id="GO:0033819">
    <property type="term" value="F:lipoyl(octanoyl) transferase activity"/>
    <property type="evidence" value="ECO:0007669"/>
    <property type="project" value="UniProtKB-EC"/>
</dbReference>
<feature type="domain" description="BPL/LPL catalytic" evidence="1">
    <location>
        <begin position="42"/>
        <end position="239"/>
    </location>
</feature>
<dbReference type="PANTHER" id="PTHR43679:SF2">
    <property type="entry name" value="OCTANOYL-[GCVH]:PROTEIN N-OCTANOYLTRANSFERASE"/>
    <property type="match status" value="1"/>
</dbReference>
<evidence type="ECO:0000259" key="1">
    <source>
        <dbReference type="PROSITE" id="PS51733"/>
    </source>
</evidence>
<organism evidence="2 3">
    <name type="scientific">Bifidobacterium minimum</name>
    <dbReference type="NCBI Taxonomy" id="1693"/>
    <lineage>
        <taxon>Bacteria</taxon>
        <taxon>Bacillati</taxon>
        <taxon>Actinomycetota</taxon>
        <taxon>Actinomycetes</taxon>
        <taxon>Bifidobacteriales</taxon>
        <taxon>Bifidobacteriaceae</taxon>
        <taxon>Bifidobacterium</taxon>
    </lineage>
</organism>
<reference evidence="2 3" key="1">
    <citation type="submission" date="2014-03" db="EMBL/GenBank/DDBJ databases">
        <title>Genomics of Bifidobacteria.</title>
        <authorList>
            <person name="Ventura M."/>
            <person name="Milani C."/>
            <person name="Lugli G.A."/>
        </authorList>
    </citation>
    <scope>NUCLEOTIDE SEQUENCE [LARGE SCALE GENOMIC DNA]</scope>
    <source>
        <strain evidence="2 3">LMG 11592</strain>
    </source>
</reference>
<dbReference type="CDD" id="cd16443">
    <property type="entry name" value="LplA"/>
    <property type="match status" value="1"/>
</dbReference>
<dbReference type="Pfam" id="PF21948">
    <property type="entry name" value="LplA-B_cat"/>
    <property type="match status" value="1"/>
</dbReference>
<dbReference type="AlphaFoldDB" id="A0A087BSA4"/>
<evidence type="ECO:0000313" key="3">
    <source>
        <dbReference type="Proteomes" id="UP000029014"/>
    </source>
</evidence>
<dbReference type="PROSITE" id="PS51733">
    <property type="entry name" value="BPL_LPL_CATALYTIC"/>
    <property type="match status" value="1"/>
</dbReference>
<dbReference type="EMBL" id="JGZD01000005">
    <property type="protein sequence ID" value="KFI73904.1"/>
    <property type="molecule type" value="Genomic_DNA"/>
</dbReference>
<dbReference type="Gene3D" id="3.30.930.10">
    <property type="entry name" value="Bira Bifunctional Protein, Domain 2"/>
    <property type="match status" value="1"/>
</dbReference>